<reference evidence="1 2" key="1">
    <citation type="submission" date="2015-12" db="EMBL/GenBank/DDBJ databases">
        <title>Intraspecies pangenome expansion in the marine bacterium Alteromonas.</title>
        <authorList>
            <person name="Lopez-Perez M."/>
            <person name="Rodriguez-Valera F."/>
        </authorList>
    </citation>
    <scope>NUCLEOTIDE SEQUENCE [LARGE SCALE GENOMIC DNA]</scope>
    <source>
        <strain evidence="1 2">UM8</strain>
    </source>
</reference>
<evidence type="ECO:0000313" key="1">
    <source>
        <dbReference type="EMBL" id="AMJ79230.1"/>
    </source>
</evidence>
<dbReference type="EMBL" id="CP013928">
    <property type="protein sequence ID" value="AMJ79230.1"/>
    <property type="molecule type" value="Genomic_DNA"/>
</dbReference>
<evidence type="ECO:0000313" key="2">
    <source>
        <dbReference type="Proteomes" id="UP000061468"/>
    </source>
</evidence>
<sequence length="66" mass="7746">MNRCNPFCGKASSEYQLKVTQLLRLESPIFKKMGFSFAQCTFFSQLLQIYKKIWLHAFKIKGLQPI</sequence>
<protein>
    <submittedName>
        <fullName evidence="1">Uncharacterized protein</fullName>
    </submittedName>
</protein>
<accession>A0AAC8XKT0</accession>
<organism evidence="1 2">
    <name type="scientific">Alteromonas mediterranea</name>
    <dbReference type="NCBI Taxonomy" id="314275"/>
    <lineage>
        <taxon>Bacteria</taxon>
        <taxon>Pseudomonadati</taxon>
        <taxon>Pseudomonadota</taxon>
        <taxon>Gammaproteobacteria</taxon>
        <taxon>Alteromonadales</taxon>
        <taxon>Alteromonadaceae</taxon>
        <taxon>Alteromonas/Salinimonas group</taxon>
        <taxon>Alteromonas</taxon>
    </lineage>
</organism>
<gene>
    <name evidence="1" type="ORF">AV942_13445</name>
</gene>
<dbReference type="Proteomes" id="UP000061468">
    <property type="component" value="Chromosome"/>
</dbReference>
<name>A0AAC8XKT0_9ALTE</name>
<dbReference type="AlphaFoldDB" id="A0AAC8XKT0"/>
<proteinExistence type="predicted"/>